<dbReference type="PROSITE" id="PS50893">
    <property type="entry name" value="ABC_TRANSPORTER_2"/>
    <property type="match status" value="1"/>
</dbReference>
<dbReference type="FunFam" id="3.40.50.300:FF:000134">
    <property type="entry name" value="Iron-enterobactin ABC transporter ATP-binding protein"/>
    <property type="match status" value="1"/>
</dbReference>
<evidence type="ECO:0000256" key="1">
    <source>
        <dbReference type="ARBA" id="ARBA00005417"/>
    </source>
</evidence>
<comment type="similarity">
    <text evidence="1">Belongs to the ABC transporter superfamily.</text>
</comment>
<accession>V4R3E9</accession>
<dbReference type="PROSITE" id="PS00211">
    <property type="entry name" value="ABC_TRANSPORTER_1"/>
    <property type="match status" value="1"/>
</dbReference>
<proteinExistence type="inferred from homology"/>
<evidence type="ECO:0000259" key="7">
    <source>
        <dbReference type="PROSITE" id="PS50893"/>
    </source>
</evidence>
<organism evidence="8 9">
    <name type="scientific">Lutibaculum baratangense AMV1</name>
    <dbReference type="NCBI Taxonomy" id="631454"/>
    <lineage>
        <taxon>Bacteria</taxon>
        <taxon>Pseudomonadati</taxon>
        <taxon>Pseudomonadota</taxon>
        <taxon>Alphaproteobacteria</taxon>
        <taxon>Hyphomicrobiales</taxon>
        <taxon>Tepidamorphaceae</taxon>
        <taxon>Lutibaculum</taxon>
    </lineage>
</organism>
<dbReference type="STRING" id="631454.N177_0947"/>
<dbReference type="PANTHER" id="PTHR42794:SF1">
    <property type="entry name" value="HEMIN IMPORT ATP-BINDING PROTEIN HMUV"/>
    <property type="match status" value="1"/>
</dbReference>
<comment type="function">
    <text evidence="6">Part of the ABC transporter complex HmuTUV involved in hemin import. Responsible for energy coupling to the transport system.</text>
</comment>
<dbReference type="CDD" id="cd03214">
    <property type="entry name" value="ABC_Iron-Siderophores_B12_Hemin"/>
    <property type="match status" value="1"/>
</dbReference>
<sequence>MRLDVERVSLGRGGRQVLDGVSFSCERPALVGLIGPNGAGKTTLMRLVAGLARPGPGRVALDGKDTADMAGKERARRIAYLSQERSVSWPLACRDVVMLGRHPHRRPLAPPSPQDHEIVDRVMDELRIAPFAHRRIDTLSGGEKARVLIARALAQAPDVLLADEPTDALDPEHQIALMERLAQIARSGRLVMVTMHDLSLAARWCDRLIVLDRGRLKADGPPDETLTPQLLSEVYRIEAATLSWEGVPLVVPVRLAPRDDAERAV</sequence>
<dbReference type="SMART" id="SM00382">
    <property type="entry name" value="AAA"/>
    <property type="match status" value="1"/>
</dbReference>
<evidence type="ECO:0000256" key="3">
    <source>
        <dbReference type="ARBA" id="ARBA00022741"/>
    </source>
</evidence>
<dbReference type="InterPro" id="IPR017871">
    <property type="entry name" value="ABC_transporter-like_CS"/>
</dbReference>
<dbReference type="RefSeq" id="WP_023431093.1">
    <property type="nucleotide sequence ID" value="NZ_AWXZ01000015.1"/>
</dbReference>
<protein>
    <submittedName>
        <fullName evidence="8">Vitamin B12 ABC transporter, ATPase component BtuD</fullName>
    </submittedName>
</protein>
<dbReference type="Pfam" id="PF00005">
    <property type="entry name" value="ABC_tran"/>
    <property type="match status" value="1"/>
</dbReference>
<dbReference type="Gene3D" id="3.40.50.300">
    <property type="entry name" value="P-loop containing nucleotide triphosphate hydrolases"/>
    <property type="match status" value="1"/>
</dbReference>
<keyword evidence="3" id="KW-0547">Nucleotide-binding</keyword>
<evidence type="ECO:0000313" key="9">
    <source>
        <dbReference type="Proteomes" id="UP000017819"/>
    </source>
</evidence>
<dbReference type="GO" id="GO:0016887">
    <property type="term" value="F:ATP hydrolysis activity"/>
    <property type="evidence" value="ECO:0007669"/>
    <property type="project" value="InterPro"/>
</dbReference>
<keyword evidence="2" id="KW-0813">Transport</keyword>
<dbReference type="AlphaFoldDB" id="V4R3E9"/>
<dbReference type="eggNOG" id="COG1120">
    <property type="taxonomic scope" value="Bacteria"/>
</dbReference>
<evidence type="ECO:0000256" key="5">
    <source>
        <dbReference type="ARBA" id="ARBA00022967"/>
    </source>
</evidence>
<feature type="domain" description="ABC transporter" evidence="7">
    <location>
        <begin position="3"/>
        <end position="238"/>
    </location>
</feature>
<keyword evidence="5" id="KW-1278">Translocase</keyword>
<name>V4R3E9_9HYPH</name>
<dbReference type="InterPro" id="IPR003593">
    <property type="entry name" value="AAA+_ATPase"/>
</dbReference>
<dbReference type="EMBL" id="AWXZ01000015">
    <property type="protein sequence ID" value="ESR26447.1"/>
    <property type="molecule type" value="Genomic_DNA"/>
</dbReference>
<dbReference type="SUPFAM" id="SSF52540">
    <property type="entry name" value="P-loop containing nucleoside triphosphate hydrolases"/>
    <property type="match status" value="1"/>
</dbReference>
<comment type="caution">
    <text evidence="8">The sequence shown here is derived from an EMBL/GenBank/DDBJ whole genome shotgun (WGS) entry which is preliminary data.</text>
</comment>
<dbReference type="InterPro" id="IPR027417">
    <property type="entry name" value="P-loop_NTPase"/>
</dbReference>
<evidence type="ECO:0000256" key="4">
    <source>
        <dbReference type="ARBA" id="ARBA00022840"/>
    </source>
</evidence>
<keyword evidence="9" id="KW-1185">Reference proteome</keyword>
<evidence type="ECO:0000256" key="6">
    <source>
        <dbReference type="ARBA" id="ARBA00037066"/>
    </source>
</evidence>
<gene>
    <name evidence="8" type="ORF">N177_0947</name>
</gene>
<dbReference type="InterPro" id="IPR003439">
    <property type="entry name" value="ABC_transporter-like_ATP-bd"/>
</dbReference>
<evidence type="ECO:0000313" key="8">
    <source>
        <dbReference type="EMBL" id="ESR26447.1"/>
    </source>
</evidence>
<reference evidence="8 9" key="1">
    <citation type="journal article" date="2014" name="Genome Announc.">
        <title>Draft Genome Sequence of Lutibaculum baratangense Strain AMV1T, Isolated from a Mud Volcano in Andamans, India.</title>
        <authorList>
            <person name="Singh A."/>
            <person name="Sreenivas A."/>
            <person name="Sathyanarayana Reddy G."/>
            <person name="Pinnaka A.K."/>
            <person name="Shivaji S."/>
        </authorList>
    </citation>
    <scope>NUCLEOTIDE SEQUENCE [LARGE SCALE GENOMIC DNA]</scope>
    <source>
        <strain evidence="8 9">AMV1</strain>
    </source>
</reference>
<dbReference type="OrthoDB" id="9805601at2"/>
<dbReference type="Proteomes" id="UP000017819">
    <property type="component" value="Unassembled WGS sequence"/>
</dbReference>
<dbReference type="PANTHER" id="PTHR42794">
    <property type="entry name" value="HEMIN IMPORT ATP-BINDING PROTEIN HMUV"/>
    <property type="match status" value="1"/>
</dbReference>
<keyword evidence="4" id="KW-0067">ATP-binding</keyword>
<dbReference type="GO" id="GO:0005524">
    <property type="term" value="F:ATP binding"/>
    <property type="evidence" value="ECO:0007669"/>
    <property type="project" value="UniProtKB-KW"/>
</dbReference>
<evidence type="ECO:0000256" key="2">
    <source>
        <dbReference type="ARBA" id="ARBA00022448"/>
    </source>
</evidence>